<dbReference type="KEGG" id="mech:Q9L42_003565"/>
<dbReference type="PANTHER" id="PTHR39650:SF1">
    <property type="entry name" value="CDP-ARCHAEOL SYNTHASE"/>
    <property type="match status" value="1"/>
</dbReference>
<dbReference type="InterPro" id="IPR032690">
    <property type="entry name" value="CarS"/>
</dbReference>
<dbReference type="EMBL" id="CP157743">
    <property type="protein sequence ID" value="XBS21211.1"/>
    <property type="molecule type" value="Genomic_DNA"/>
</dbReference>
<reference evidence="2 3" key="1">
    <citation type="journal article" date="2024" name="Microbiology">
        <title>Methylomarinum rosea sp. nov., a novel halophilic methanotrophic bacterium from the hypersaline Lake Elton.</title>
        <authorList>
            <person name="Suleimanov R.Z."/>
            <person name="Oshkin I.Y."/>
            <person name="Danilova O.V."/>
            <person name="Suzina N.E."/>
            <person name="Dedysh S.N."/>
        </authorList>
    </citation>
    <scope>NUCLEOTIDE SEQUENCE [LARGE SCALE GENOMIC DNA]</scope>
    <source>
        <strain evidence="2 3">Ch1-1</strain>
    </source>
</reference>
<name>A0AAU7NW13_9GAMM</name>
<keyword evidence="3" id="KW-1185">Reference proteome</keyword>
<dbReference type="Proteomes" id="UP001225378">
    <property type="component" value="Chromosome"/>
</dbReference>
<keyword evidence="1" id="KW-1133">Transmembrane helix</keyword>
<evidence type="ECO:0000313" key="2">
    <source>
        <dbReference type="EMBL" id="XBS21211.1"/>
    </source>
</evidence>
<dbReference type="AlphaFoldDB" id="A0AAU7NW13"/>
<proteinExistence type="predicted"/>
<protein>
    <submittedName>
        <fullName evidence="2">CDP-archaeol synthase</fullName>
    </submittedName>
</protein>
<keyword evidence="1" id="KW-0812">Transmembrane</keyword>
<evidence type="ECO:0000256" key="1">
    <source>
        <dbReference type="SAM" id="Phobius"/>
    </source>
</evidence>
<dbReference type="RefSeq" id="WP_305909798.1">
    <property type="nucleotide sequence ID" value="NZ_CP157743.1"/>
</dbReference>
<feature type="transmembrane region" description="Helical" evidence="1">
    <location>
        <begin position="133"/>
        <end position="155"/>
    </location>
</feature>
<feature type="transmembrane region" description="Helical" evidence="1">
    <location>
        <begin position="56"/>
        <end position="73"/>
    </location>
</feature>
<sequence>MTLCWQCIVKTFLLLAIANGAPVLARKLFGSSFGWPVDFGIAFFDKRPLFGHSKTWRGLFASVLMTMLLAPLVNIEMFYGASLSVMAMLGDLLASFCKRRLGYRESSRCRMLDTIPEALLPLLVLHQPLELSMLDVMLCVLLFFGLEIFLSPMLYRLHIRKRPY</sequence>
<dbReference type="Pfam" id="PF01864">
    <property type="entry name" value="CarS-like"/>
    <property type="match status" value="1"/>
</dbReference>
<gene>
    <name evidence="2" type="ORF">Q9L42_003565</name>
</gene>
<evidence type="ECO:0000313" key="3">
    <source>
        <dbReference type="Proteomes" id="UP001225378"/>
    </source>
</evidence>
<accession>A0AAU7NW13</accession>
<dbReference type="PANTHER" id="PTHR39650">
    <property type="entry name" value="CDP-ARCHAEOL SYNTHASE"/>
    <property type="match status" value="1"/>
</dbReference>
<organism evidence="2 3">
    <name type="scientific">Methylomarinum roseum</name>
    <dbReference type="NCBI Taxonomy" id="3067653"/>
    <lineage>
        <taxon>Bacteria</taxon>
        <taxon>Pseudomonadati</taxon>
        <taxon>Pseudomonadota</taxon>
        <taxon>Gammaproteobacteria</taxon>
        <taxon>Methylococcales</taxon>
        <taxon>Methylococcaceae</taxon>
        <taxon>Methylomarinum</taxon>
    </lineage>
</organism>
<keyword evidence="1" id="KW-0472">Membrane</keyword>